<evidence type="ECO:0000313" key="3">
    <source>
        <dbReference type="Proteomes" id="UP000027222"/>
    </source>
</evidence>
<protein>
    <recommendedName>
        <fullName evidence="4">SH3 domain-containing protein</fullName>
    </recommendedName>
</protein>
<dbReference type="InterPro" id="IPR036028">
    <property type="entry name" value="SH3-like_dom_sf"/>
</dbReference>
<name>A0A067TFM3_GALM3</name>
<evidence type="ECO:0008006" key="4">
    <source>
        <dbReference type="Google" id="ProtNLM"/>
    </source>
</evidence>
<dbReference type="SUPFAM" id="SSF50044">
    <property type="entry name" value="SH3-domain"/>
    <property type="match status" value="1"/>
</dbReference>
<dbReference type="OrthoDB" id="159449at2759"/>
<accession>A0A067TFM3</accession>
<dbReference type="EMBL" id="KL142371">
    <property type="protein sequence ID" value="KDR81162.1"/>
    <property type="molecule type" value="Genomic_DNA"/>
</dbReference>
<feature type="non-terminal residue" evidence="2">
    <location>
        <position position="122"/>
    </location>
</feature>
<sequence length="122" mass="13329">MSLSAGELASWLRFAERGGIGKGTALYNRPDEGPDDLVFFRHDEITLLCRLADQDGFYFGYCEGYVGRFNGADVLFHSALKSILTKSLSSVVNDSHSLASTQLPGPRQTLIPAWNPPKVPPS</sequence>
<gene>
    <name evidence="2" type="ORF">GALMADRAFT_60736</name>
</gene>
<keyword evidence="3" id="KW-1185">Reference proteome</keyword>
<dbReference type="HOGENOM" id="CLU_157433_0_0_1"/>
<organism evidence="2 3">
    <name type="scientific">Galerina marginata (strain CBS 339.88)</name>
    <dbReference type="NCBI Taxonomy" id="685588"/>
    <lineage>
        <taxon>Eukaryota</taxon>
        <taxon>Fungi</taxon>
        <taxon>Dikarya</taxon>
        <taxon>Basidiomycota</taxon>
        <taxon>Agaricomycotina</taxon>
        <taxon>Agaricomycetes</taxon>
        <taxon>Agaricomycetidae</taxon>
        <taxon>Agaricales</taxon>
        <taxon>Agaricineae</taxon>
        <taxon>Strophariaceae</taxon>
        <taxon>Galerina</taxon>
    </lineage>
</organism>
<proteinExistence type="predicted"/>
<feature type="region of interest" description="Disordered" evidence="1">
    <location>
        <begin position="97"/>
        <end position="122"/>
    </location>
</feature>
<evidence type="ECO:0000256" key="1">
    <source>
        <dbReference type="SAM" id="MobiDB-lite"/>
    </source>
</evidence>
<reference evidence="3" key="1">
    <citation type="journal article" date="2014" name="Proc. Natl. Acad. Sci. U.S.A.">
        <title>Extensive sampling of basidiomycete genomes demonstrates inadequacy of the white-rot/brown-rot paradigm for wood decay fungi.</title>
        <authorList>
            <person name="Riley R."/>
            <person name="Salamov A.A."/>
            <person name="Brown D.W."/>
            <person name="Nagy L.G."/>
            <person name="Floudas D."/>
            <person name="Held B.W."/>
            <person name="Levasseur A."/>
            <person name="Lombard V."/>
            <person name="Morin E."/>
            <person name="Otillar R."/>
            <person name="Lindquist E.A."/>
            <person name="Sun H."/>
            <person name="LaButti K.M."/>
            <person name="Schmutz J."/>
            <person name="Jabbour D."/>
            <person name="Luo H."/>
            <person name="Baker S.E."/>
            <person name="Pisabarro A.G."/>
            <person name="Walton J.D."/>
            <person name="Blanchette R.A."/>
            <person name="Henrissat B."/>
            <person name="Martin F."/>
            <person name="Cullen D."/>
            <person name="Hibbett D.S."/>
            <person name="Grigoriev I.V."/>
        </authorList>
    </citation>
    <scope>NUCLEOTIDE SEQUENCE [LARGE SCALE GENOMIC DNA]</scope>
    <source>
        <strain evidence="3">CBS 339.88</strain>
    </source>
</reference>
<dbReference type="Proteomes" id="UP000027222">
    <property type="component" value="Unassembled WGS sequence"/>
</dbReference>
<evidence type="ECO:0000313" key="2">
    <source>
        <dbReference type="EMBL" id="KDR81162.1"/>
    </source>
</evidence>
<dbReference type="AlphaFoldDB" id="A0A067TFM3"/>